<name>A0ABN8LFJ0_9CNID</name>
<feature type="transmembrane region" description="Helical" evidence="2">
    <location>
        <begin position="342"/>
        <end position="360"/>
    </location>
</feature>
<evidence type="ECO:0000256" key="1">
    <source>
        <dbReference type="SAM" id="MobiDB-lite"/>
    </source>
</evidence>
<comment type="caution">
    <text evidence="3">The sequence shown here is derived from an EMBL/GenBank/DDBJ whole genome shotgun (WGS) entry which is preliminary data.</text>
</comment>
<organism evidence="3 4">
    <name type="scientific">Porites evermanni</name>
    <dbReference type="NCBI Taxonomy" id="104178"/>
    <lineage>
        <taxon>Eukaryota</taxon>
        <taxon>Metazoa</taxon>
        <taxon>Cnidaria</taxon>
        <taxon>Anthozoa</taxon>
        <taxon>Hexacorallia</taxon>
        <taxon>Scleractinia</taxon>
        <taxon>Fungiina</taxon>
        <taxon>Poritidae</taxon>
        <taxon>Porites</taxon>
    </lineage>
</organism>
<dbReference type="Proteomes" id="UP001159427">
    <property type="component" value="Unassembled WGS sequence"/>
</dbReference>
<keyword evidence="4" id="KW-1185">Reference proteome</keyword>
<evidence type="ECO:0000256" key="2">
    <source>
        <dbReference type="SAM" id="Phobius"/>
    </source>
</evidence>
<feature type="region of interest" description="Disordered" evidence="1">
    <location>
        <begin position="111"/>
        <end position="185"/>
    </location>
</feature>
<keyword evidence="2" id="KW-0812">Transmembrane</keyword>
<sequence>MKPTSQPNEPTKRQSSDNMWAFLHDLKGHQLTNEQKNDILIIKAALSSLNKTLAENQDMEPTSQPNEPTTRQSSDEVWAFLDEFKGRQLTDEQKNDILIIKAALSSLNKTLEEKRAPKETSQPNETITRQSSTTAELSTSETLPTTPITSKSSTKEAASTQKSSTLKVTTTSRSAELPTTETLTTTSTIKPTAKIPTTNGDTVTSKSSTMEAASTQKSSTLKVTTTSKSAELPTAEILTTTSTIKPTAKIPTTKRDTVSTTSKSAELPTTETLTTTSTIKPTSKIPSTNRDTGTRKSSTMESASTQKSSTLKGKHGSTTTSHSSTSGFERITDPLFKHSSNFPAVFMVVLVVIVAIYFGYHHRNKIHTFFKEGVSQPKHRGTGYLKVKVEDDTINLPREANREYIY</sequence>
<feature type="compositionally biased region" description="Low complexity" evidence="1">
    <location>
        <begin position="316"/>
        <end position="327"/>
    </location>
</feature>
<keyword evidence="2" id="KW-1133">Transmembrane helix</keyword>
<evidence type="ECO:0000313" key="3">
    <source>
        <dbReference type="EMBL" id="CAH3014895.1"/>
    </source>
</evidence>
<accession>A0ABN8LFJ0</accession>
<feature type="compositionally biased region" description="Low complexity" evidence="1">
    <location>
        <begin position="266"/>
        <end position="288"/>
    </location>
</feature>
<proteinExistence type="predicted"/>
<keyword evidence="2" id="KW-0472">Membrane</keyword>
<gene>
    <name evidence="3" type="ORF">PEVE_00008776</name>
</gene>
<protein>
    <submittedName>
        <fullName evidence="3">Uncharacterized protein</fullName>
    </submittedName>
</protein>
<feature type="compositionally biased region" description="Polar residues" evidence="1">
    <location>
        <begin position="289"/>
        <end position="311"/>
    </location>
</feature>
<feature type="compositionally biased region" description="Polar residues" evidence="1">
    <location>
        <begin position="119"/>
        <end position="130"/>
    </location>
</feature>
<feature type="region of interest" description="Disordered" evidence="1">
    <location>
        <begin position="251"/>
        <end position="327"/>
    </location>
</feature>
<reference evidence="3 4" key="1">
    <citation type="submission" date="2022-05" db="EMBL/GenBank/DDBJ databases">
        <authorList>
            <consortium name="Genoscope - CEA"/>
            <person name="William W."/>
        </authorList>
    </citation>
    <scope>NUCLEOTIDE SEQUENCE [LARGE SCALE GENOMIC DNA]</scope>
</reference>
<dbReference type="EMBL" id="CALNXI010000016">
    <property type="protein sequence ID" value="CAH3014895.1"/>
    <property type="molecule type" value="Genomic_DNA"/>
</dbReference>
<feature type="compositionally biased region" description="Low complexity" evidence="1">
    <location>
        <begin position="131"/>
        <end position="165"/>
    </location>
</feature>
<feature type="compositionally biased region" description="Low complexity" evidence="1">
    <location>
        <begin position="174"/>
        <end position="185"/>
    </location>
</feature>
<evidence type="ECO:0000313" key="4">
    <source>
        <dbReference type="Proteomes" id="UP001159427"/>
    </source>
</evidence>